<keyword evidence="7" id="KW-0813">Transport</keyword>
<reference evidence="9 10" key="1">
    <citation type="submission" date="2017-06" db="EMBL/GenBank/DDBJ databases">
        <title>Reclassification of a Polynucleobacter cosmopolitanus strain isolated from tropical Lake Victoria as Polynucleobacter victoriensis comb. nov.</title>
        <authorList>
            <person name="Hahn M.W."/>
        </authorList>
    </citation>
    <scope>NUCLEOTIDE SEQUENCE [LARGE SCALE GENOMIC DNA]</scope>
    <source>
        <strain evidence="9 10">MWH-MoIso2</strain>
    </source>
</reference>
<keyword evidence="7" id="KW-0653">Protein transport</keyword>
<evidence type="ECO:0000256" key="5">
    <source>
        <dbReference type="ARBA" id="ARBA00022989"/>
    </source>
</evidence>
<comment type="subcellular location">
    <subcellularLocation>
        <location evidence="1">Cell membrane</location>
        <topology evidence="1">Single-pass membrane protein</topology>
    </subcellularLocation>
    <subcellularLocation>
        <location evidence="7">Cell membrane</location>
        <topology evidence="7">Single-pass type II membrane protein</topology>
    </subcellularLocation>
</comment>
<evidence type="ECO:0000256" key="2">
    <source>
        <dbReference type="ARBA" id="ARBA00005811"/>
    </source>
</evidence>
<proteinExistence type="inferred from homology"/>
<keyword evidence="5 8" id="KW-1133">Transmembrane helix</keyword>
<comment type="caution">
    <text evidence="9">The sequence shown here is derived from an EMBL/GenBank/DDBJ whole genome shotgun (WGS) entry which is preliminary data.</text>
</comment>
<protein>
    <submittedName>
        <fullName evidence="9">Biopolymer transporter ExbD</fullName>
    </submittedName>
</protein>
<dbReference type="GO" id="GO:0022857">
    <property type="term" value="F:transmembrane transporter activity"/>
    <property type="evidence" value="ECO:0007669"/>
    <property type="project" value="InterPro"/>
</dbReference>
<dbReference type="AlphaFoldDB" id="A0A229FXG4"/>
<evidence type="ECO:0000256" key="6">
    <source>
        <dbReference type="ARBA" id="ARBA00023136"/>
    </source>
</evidence>
<sequence>MLFRQNNRSFFSSEKSSASSSQQQAPEINLIAFIDVLLVILIFLMISTTFTRYQELSITLPAAEGAASKSKPKDISVAISSDGRVAVDGKRVAIEQLTQSLSQSAKNTGGDNGPVVIIAADGKAPHQAVMQVMEAARNANLPNIVFATQSKSK</sequence>
<dbReference type="InterPro" id="IPR003400">
    <property type="entry name" value="ExbD"/>
</dbReference>
<evidence type="ECO:0000313" key="9">
    <source>
        <dbReference type="EMBL" id="OXL16248.1"/>
    </source>
</evidence>
<dbReference type="Proteomes" id="UP000215188">
    <property type="component" value="Unassembled WGS sequence"/>
</dbReference>
<keyword evidence="6 8" id="KW-0472">Membrane</keyword>
<evidence type="ECO:0000256" key="4">
    <source>
        <dbReference type="ARBA" id="ARBA00022692"/>
    </source>
</evidence>
<accession>A0A229FXG4</accession>
<gene>
    <name evidence="9" type="ORF">AOC33_04020</name>
</gene>
<comment type="similarity">
    <text evidence="2 7">Belongs to the ExbD/TolR family.</text>
</comment>
<dbReference type="PANTHER" id="PTHR30558">
    <property type="entry name" value="EXBD MEMBRANE COMPONENT OF PMF-DRIVEN MACROMOLECULE IMPORT SYSTEM"/>
    <property type="match status" value="1"/>
</dbReference>
<dbReference type="PANTHER" id="PTHR30558:SF3">
    <property type="entry name" value="BIOPOLYMER TRANSPORT PROTEIN EXBD-RELATED"/>
    <property type="match status" value="1"/>
</dbReference>
<dbReference type="RefSeq" id="WP_089515274.1">
    <property type="nucleotide sequence ID" value="NZ_NJGG01000001.1"/>
</dbReference>
<evidence type="ECO:0000256" key="1">
    <source>
        <dbReference type="ARBA" id="ARBA00004162"/>
    </source>
</evidence>
<name>A0A229FXG4_9BURK</name>
<dbReference type="GO" id="GO:0015031">
    <property type="term" value="P:protein transport"/>
    <property type="evidence" value="ECO:0007669"/>
    <property type="project" value="UniProtKB-KW"/>
</dbReference>
<dbReference type="EMBL" id="NJGG01000001">
    <property type="protein sequence ID" value="OXL16248.1"/>
    <property type="molecule type" value="Genomic_DNA"/>
</dbReference>
<evidence type="ECO:0000256" key="3">
    <source>
        <dbReference type="ARBA" id="ARBA00022475"/>
    </source>
</evidence>
<dbReference type="Gene3D" id="3.30.420.270">
    <property type="match status" value="1"/>
</dbReference>
<dbReference type="GO" id="GO:0005886">
    <property type="term" value="C:plasma membrane"/>
    <property type="evidence" value="ECO:0007669"/>
    <property type="project" value="UniProtKB-SubCell"/>
</dbReference>
<keyword evidence="3" id="KW-1003">Cell membrane</keyword>
<feature type="transmembrane region" description="Helical" evidence="8">
    <location>
        <begin position="28"/>
        <end position="46"/>
    </location>
</feature>
<dbReference type="OrthoDB" id="424972at2"/>
<dbReference type="Pfam" id="PF02472">
    <property type="entry name" value="ExbD"/>
    <property type="match status" value="1"/>
</dbReference>
<evidence type="ECO:0000256" key="8">
    <source>
        <dbReference type="SAM" id="Phobius"/>
    </source>
</evidence>
<keyword evidence="4 7" id="KW-0812">Transmembrane</keyword>
<organism evidence="9 10">
    <name type="scientific">Polynucleobacter cosmopolitanus</name>
    <dbReference type="NCBI Taxonomy" id="351345"/>
    <lineage>
        <taxon>Bacteria</taxon>
        <taxon>Pseudomonadati</taxon>
        <taxon>Pseudomonadota</taxon>
        <taxon>Betaproteobacteria</taxon>
        <taxon>Burkholderiales</taxon>
        <taxon>Burkholderiaceae</taxon>
        <taxon>Polynucleobacter</taxon>
    </lineage>
</organism>
<evidence type="ECO:0000256" key="7">
    <source>
        <dbReference type="RuleBase" id="RU003879"/>
    </source>
</evidence>
<evidence type="ECO:0000313" key="10">
    <source>
        <dbReference type="Proteomes" id="UP000215188"/>
    </source>
</evidence>
<keyword evidence="10" id="KW-1185">Reference proteome</keyword>